<protein>
    <submittedName>
        <fullName evidence="1">Uncharacterized protein</fullName>
    </submittedName>
</protein>
<organism evidence="1 2">
    <name type="scientific">Caerostris extrusa</name>
    <name type="common">Bark spider</name>
    <name type="synonym">Caerostris bankana</name>
    <dbReference type="NCBI Taxonomy" id="172846"/>
    <lineage>
        <taxon>Eukaryota</taxon>
        <taxon>Metazoa</taxon>
        <taxon>Ecdysozoa</taxon>
        <taxon>Arthropoda</taxon>
        <taxon>Chelicerata</taxon>
        <taxon>Arachnida</taxon>
        <taxon>Araneae</taxon>
        <taxon>Araneomorphae</taxon>
        <taxon>Entelegynae</taxon>
        <taxon>Araneoidea</taxon>
        <taxon>Araneidae</taxon>
        <taxon>Caerostris</taxon>
    </lineage>
</organism>
<reference evidence="1 2" key="1">
    <citation type="submission" date="2021-06" db="EMBL/GenBank/DDBJ databases">
        <title>Caerostris extrusa draft genome.</title>
        <authorList>
            <person name="Kono N."/>
            <person name="Arakawa K."/>
        </authorList>
    </citation>
    <scope>NUCLEOTIDE SEQUENCE [LARGE SCALE GENOMIC DNA]</scope>
</reference>
<accession>A0AAV4PPL5</accession>
<comment type="caution">
    <text evidence="1">The sequence shown here is derived from an EMBL/GenBank/DDBJ whole genome shotgun (WGS) entry which is preliminary data.</text>
</comment>
<dbReference type="AlphaFoldDB" id="A0AAV4PPL5"/>
<dbReference type="Proteomes" id="UP001054945">
    <property type="component" value="Unassembled WGS sequence"/>
</dbReference>
<keyword evidence="2" id="KW-1185">Reference proteome</keyword>
<evidence type="ECO:0000313" key="1">
    <source>
        <dbReference type="EMBL" id="GIX99001.1"/>
    </source>
</evidence>
<sequence length="97" mass="11297">MQEEAIHFVSVNVMRSYLEAISSRACSRQDHPGCFCRNGRRTFQSVAASTLKPNFGHLCRFRCLQIADRRALCGIVLKWVRTVFMLQEMIFIVNGWW</sequence>
<evidence type="ECO:0000313" key="2">
    <source>
        <dbReference type="Proteomes" id="UP001054945"/>
    </source>
</evidence>
<dbReference type="EMBL" id="BPLR01004992">
    <property type="protein sequence ID" value="GIX99001.1"/>
    <property type="molecule type" value="Genomic_DNA"/>
</dbReference>
<gene>
    <name evidence="1" type="ORF">CEXT_570451</name>
</gene>
<name>A0AAV4PPL5_CAEEX</name>
<proteinExistence type="predicted"/>